<dbReference type="InterPro" id="IPR036890">
    <property type="entry name" value="HATPase_C_sf"/>
</dbReference>
<evidence type="ECO:0000256" key="1">
    <source>
        <dbReference type="ARBA" id="ARBA00000085"/>
    </source>
</evidence>
<dbReference type="RefSeq" id="WP_379186721.1">
    <property type="nucleotide sequence ID" value="NZ_JBHSOW010000015.1"/>
</dbReference>
<proteinExistence type="predicted"/>
<evidence type="ECO:0000256" key="5">
    <source>
        <dbReference type="ARBA" id="ARBA00022741"/>
    </source>
</evidence>
<dbReference type="Gene3D" id="3.30.565.10">
    <property type="entry name" value="Histidine kinase-like ATPase, C-terminal domain"/>
    <property type="match status" value="1"/>
</dbReference>
<dbReference type="InterPro" id="IPR003594">
    <property type="entry name" value="HATPase_dom"/>
</dbReference>
<keyword evidence="3" id="KW-0597">Phosphoprotein</keyword>
<evidence type="ECO:0000256" key="3">
    <source>
        <dbReference type="ARBA" id="ARBA00022553"/>
    </source>
</evidence>
<keyword evidence="9" id="KW-1133">Transmembrane helix</keyword>
<feature type="transmembrane region" description="Helical" evidence="9">
    <location>
        <begin position="127"/>
        <end position="147"/>
    </location>
</feature>
<dbReference type="EMBL" id="JBHSOW010000015">
    <property type="protein sequence ID" value="MFC5648266.1"/>
    <property type="molecule type" value="Genomic_DNA"/>
</dbReference>
<keyword evidence="8" id="KW-0902">Two-component regulatory system</keyword>
<protein>
    <recommendedName>
        <fullName evidence="2">histidine kinase</fullName>
        <ecNumber evidence="2">2.7.13.3</ecNumber>
    </recommendedName>
</protein>
<evidence type="ECO:0000313" key="12">
    <source>
        <dbReference type="Proteomes" id="UP001596047"/>
    </source>
</evidence>
<evidence type="ECO:0000256" key="8">
    <source>
        <dbReference type="ARBA" id="ARBA00023012"/>
    </source>
</evidence>
<keyword evidence="9" id="KW-0472">Membrane</keyword>
<dbReference type="Pfam" id="PF02518">
    <property type="entry name" value="HATPase_c"/>
    <property type="match status" value="1"/>
</dbReference>
<gene>
    <name evidence="11" type="ORF">ACFPYJ_03865</name>
</gene>
<feature type="transmembrane region" description="Helical" evidence="9">
    <location>
        <begin position="159"/>
        <end position="185"/>
    </location>
</feature>
<keyword evidence="12" id="KW-1185">Reference proteome</keyword>
<dbReference type="PRINTS" id="PR00344">
    <property type="entry name" value="BCTRLSENSOR"/>
</dbReference>
<evidence type="ECO:0000256" key="2">
    <source>
        <dbReference type="ARBA" id="ARBA00012438"/>
    </source>
</evidence>
<feature type="transmembrane region" description="Helical" evidence="9">
    <location>
        <begin position="27"/>
        <end position="53"/>
    </location>
</feature>
<evidence type="ECO:0000256" key="9">
    <source>
        <dbReference type="SAM" id="Phobius"/>
    </source>
</evidence>
<dbReference type="PANTHER" id="PTHR43065">
    <property type="entry name" value="SENSOR HISTIDINE KINASE"/>
    <property type="match status" value="1"/>
</dbReference>
<evidence type="ECO:0000313" key="11">
    <source>
        <dbReference type="EMBL" id="MFC5648266.1"/>
    </source>
</evidence>
<evidence type="ECO:0000259" key="10">
    <source>
        <dbReference type="PROSITE" id="PS50109"/>
    </source>
</evidence>
<keyword evidence="4" id="KW-0808">Transferase</keyword>
<comment type="catalytic activity">
    <reaction evidence="1">
        <text>ATP + protein L-histidine = ADP + protein N-phospho-L-histidine.</text>
        <dbReference type="EC" id="2.7.13.3"/>
    </reaction>
</comment>
<evidence type="ECO:0000256" key="6">
    <source>
        <dbReference type="ARBA" id="ARBA00022777"/>
    </source>
</evidence>
<dbReference type="InterPro" id="IPR004358">
    <property type="entry name" value="Sig_transdc_His_kin-like_C"/>
</dbReference>
<feature type="domain" description="Histidine kinase" evidence="10">
    <location>
        <begin position="238"/>
        <end position="447"/>
    </location>
</feature>
<keyword evidence="6 11" id="KW-0418">Kinase</keyword>
<dbReference type="PROSITE" id="PS50109">
    <property type="entry name" value="HIS_KIN"/>
    <property type="match status" value="1"/>
</dbReference>
<sequence>MLFVWIVLWLVSALLLAANRSNPAGRWLSFVSFCGGMGALASVLEGWIVSLYGSGQIDASAERLLRIVQRGCSWMSYYGLPYAFLCFGAAYHSHALPAALGRRLSVITAVLPLGMLALPIADETPVHFSILGCWAIPYILIGALLLLTKKSVHPSERRAHRVLIAAVIPVILIALLMNFVLPLFGLFGMWRYNVWPIAVAFVIFIVALFNFGFLGVQLLIERRQLDYSLRAITSGTAMLNHAIKNDIGKIKLFSDKINRSAEASSELREDLRVITSATSHIESMIRSVHERTQELQLLPLRVNLALLVREQLQALEPRTSAGQIAVQAEYDEQAEAIADVLQTSEALSNVLLNAIEAMPGGGELHVKVIGGKRGSTIEVRDTGVGIEKQHLKKIVEPFFTTKSGRAMNFGLGLAYCYQLMNRQGGELRIQSEIGVGTIVRFHFPSLKRSKGVY</sequence>
<dbReference type="GO" id="GO:0016301">
    <property type="term" value="F:kinase activity"/>
    <property type="evidence" value="ECO:0007669"/>
    <property type="project" value="UniProtKB-KW"/>
</dbReference>
<comment type="caution">
    <text evidence="11">The sequence shown here is derived from an EMBL/GenBank/DDBJ whole genome shotgun (WGS) entry which is preliminary data.</text>
</comment>
<evidence type="ECO:0000256" key="7">
    <source>
        <dbReference type="ARBA" id="ARBA00022840"/>
    </source>
</evidence>
<name>A0ABW0VUN5_9BACL</name>
<reference evidence="12" key="1">
    <citation type="journal article" date="2019" name="Int. J. Syst. Evol. Microbiol.">
        <title>The Global Catalogue of Microorganisms (GCM) 10K type strain sequencing project: providing services to taxonomists for standard genome sequencing and annotation.</title>
        <authorList>
            <consortium name="The Broad Institute Genomics Platform"/>
            <consortium name="The Broad Institute Genome Sequencing Center for Infectious Disease"/>
            <person name="Wu L."/>
            <person name="Ma J."/>
        </authorList>
    </citation>
    <scope>NUCLEOTIDE SEQUENCE [LARGE SCALE GENOMIC DNA]</scope>
    <source>
        <strain evidence="12">CGMCC 1.3240</strain>
    </source>
</reference>
<dbReference type="InterPro" id="IPR005467">
    <property type="entry name" value="His_kinase_dom"/>
</dbReference>
<dbReference type="Proteomes" id="UP001596047">
    <property type="component" value="Unassembled WGS sequence"/>
</dbReference>
<organism evidence="11 12">
    <name type="scientific">Paenibacillus solisilvae</name>
    <dbReference type="NCBI Taxonomy" id="2486751"/>
    <lineage>
        <taxon>Bacteria</taxon>
        <taxon>Bacillati</taxon>
        <taxon>Bacillota</taxon>
        <taxon>Bacilli</taxon>
        <taxon>Bacillales</taxon>
        <taxon>Paenibacillaceae</taxon>
        <taxon>Paenibacillus</taxon>
    </lineage>
</organism>
<evidence type="ECO:0000256" key="4">
    <source>
        <dbReference type="ARBA" id="ARBA00022679"/>
    </source>
</evidence>
<dbReference type="PANTHER" id="PTHR43065:SF10">
    <property type="entry name" value="PEROXIDE STRESS-ACTIVATED HISTIDINE KINASE MAK3"/>
    <property type="match status" value="1"/>
</dbReference>
<keyword evidence="9" id="KW-0812">Transmembrane</keyword>
<keyword evidence="7" id="KW-0067">ATP-binding</keyword>
<dbReference type="EC" id="2.7.13.3" evidence="2"/>
<feature type="transmembrane region" description="Helical" evidence="9">
    <location>
        <begin position="197"/>
        <end position="220"/>
    </location>
</feature>
<accession>A0ABW0VUN5</accession>
<dbReference type="SUPFAM" id="SSF55874">
    <property type="entry name" value="ATPase domain of HSP90 chaperone/DNA topoisomerase II/histidine kinase"/>
    <property type="match status" value="1"/>
</dbReference>
<keyword evidence="5" id="KW-0547">Nucleotide-binding</keyword>
<feature type="transmembrane region" description="Helical" evidence="9">
    <location>
        <begin position="104"/>
        <end position="121"/>
    </location>
</feature>
<dbReference type="SMART" id="SM00387">
    <property type="entry name" value="HATPase_c"/>
    <property type="match status" value="1"/>
</dbReference>